<dbReference type="EMBL" id="JABCRE010000002">
    <property type="protein sequence ID" value="NMW30595.1"/>
    <property type="molecule type" value="Genomic_DNA"/>
</dbReference>
<gene>
    <name evidence="3" type="ORF">HKD42_00795</name>
</gene>
<evidence type="ECO:0000313" key="3">
    <source>
        <dbReference type="EMBL" id="NMW30595.1"/>
    </source>
</evidence>
<keyword evidence="4" id="KW-1185">Reference proteome</keyword>
<protein>
    <submittedName>
        <fullName evidence="3">Glycosyltransferase</fullName>
    </submittedName>
</protein>
<evidence type="ECO:0000259" key="1">
    <source>
        <dbReference type="Pfam" id="PF00534"/>
    </source>
</evidence>
<name>A0A848QK91_9SPHN</name>
<dbReference type="RefSeq" id="WP_170009401.1">
    <property type="nucleotide sequence ID" value="NZ_JABCRE010000002.1"/>
</dbReference>
<evidence type="ECO:0000313" key="4">
    <source>
        <dbReference type="Proteomes" id="UP000561181"/>
    </source>
</evidence>
<accession>A0A848QK91</accession>
<dbReference type="InterPro" id="IPR001296">
    <property type="entry name" value="Glyco_trans_1"/>
</dbReference>
<dbReference type="AlphaFoldDB" id="A0A848QK91"/>
<sequence>MLKIVHLLDDFGMGGVVRALGVFDEPELARGASSDTVPIARNAYVAPKLDADVIITHFPASWARIGFFWTLRLRNPKARLIHIEHSYTRSFEHHNVPNTNRFRMLLRLALRHFDEIVCVSDGQRKWLTGAVGLEPGRCRTIHPWSGRQELLAIPAPERRSGRPLRLAAYGRFSEVKNFAALIDAVAKIGPSVELQLAGSGPDEADLHRAAQAASNITTYGPISDIGGFLKSADAVIVPSKWEAFGLVATEARLAARPIIVGDIDGLPEQVGNAGLAAKCDSADDIMRAIERFQTLPFDQMSHAARQEVSGMRGQIIGQWIALLQS</sequence>
<dbReference type="InterPro" id="IPR028098">
    <property type="entry name" value="Glyco_trans_4-like_N"/>
</dbReference>
<dbReference type="Proteomes" id="UP000561181">
    <property type="component" value="Unassembled WGS sequence"/>
</dbReference>
<feature type="domain" description="Glycosyl transferase family 1" evidence="1">
    <location>
        <begin position="161"/>
        <end position="296"/>
    </location>
</feature>
<dbReference type="GO" id="GO:0016757">
    <property type="term" value="F:glycosyltransferase activity"/>
    <property type="evidence" value="ECO:0007669"/>
    <property type="project" value="InterPro"/>
</dbReference>
<evidence type="ECO:0000259" key="2">
    <source>
        <dbReference type="Pfam" id="PF13439"/>
    </source>
</evidence>
<dbReference type="Pfam" id="PF13439">
    <property type="entry name" value="Glyco_transf_4"/>
    <property type="match status" value="1"/>
</dbReference>
<dbReference type="Pfam" id="PF00534">
    <property type="entry name" value="Glycos_transf_1"/>
    <property type="match status" value="1"/>
</dbReference>
<comment type="caution">
    <text evidence="3">The sequence shown here is derived from an EMBL/GenBank/DDBJ whole genome shotgun (WGS) entry which is preliminary data.</text>
</comment>
<keyword evidence="3" id="KW-0808">Transferase</keyword>
<dbReference type="PANTHER" id="PTHR12526">
    <property type="entry name" value="GLYCOSYLTRANSFERASE"/>
    <property type="match status" value="1"/>
</dbReference>
<feature type="domain" description="Glycosyltransferase subfamily 4-like N-terminal" evidence="2">
    <location>
        <begin position="44"/>
        <end position="143"/>
    </location>
</feature>
<dbReference type="SUPFAM" id="SSF53756">
    <property type="entry name" value="UDP-Glycosyltransferase/glycogen phosphorylase"/>
    <property type="match status" value="1"/>
</dbReference>
<proteinExistence type="predicted"/>
<organism evidence="3 4">
    <name type="scientific">Pontixanthobacter rizhaonensis</name>
    <dbReference type="NCBI Taxonomy" id="2730337"/>
    <lineage>
        <taxon>Bacteria</taxon>
        <taxon>Pseudomonadati</taxon>
        <taxon>Pseudomonadota</taxon>
        <taxon>Alphaproteobacteria</taxon>
        <taxon>Sphingomonadales</taxon>
        <taxon>Erythrobacteraceae</taxon>
        <taxon>Pontixanthobacter</taxon>
    </lineage>
</organism>
<dbReference type="Gene3D" id="3.40.50.2000">
    <property type="entry name" value="Glycogen Phosphorylase B"/>
    <property type="match status" value="2"/>
</dbReference>
<reference evidence="3 4" key="1">
    <citation type="submission" date="2020-04" db="EMBL/GenBank/DDBJ databases">
        <authorList>
            <person name="Liu A."/>
        </authorList>
    </citation>
    <scope>NUCLEOTIDE SEQUENCE [LARGE SCALE GENOMIC DNA]</scope>
    <source>
        <strain evidence="3 4">RZ02</strain>
    </source>
</reference>